<dbReference type="PROSITE" id="PS51186">
    <property type="entry name" value="GNAT"/>
    <property type="match status" value="1"/>
</dbReference>
<keyword evidence="3" id="KW-1185">Reference proteome</keyword>
<accession>A0A2P2GV74</accession>
<dbReference type="OrthoDB" id="164800at2"/>
<feature type="domain" description="N-acetyltransferase" evidence="1">
    <location>
        <begin position="122"/>
        <end position="258"/>
    </location>
</feature>
<dbReference type="GO" id="GO:0016747">
    <property type="term" value="F:acyltransferase activity, transferring groups other than amino-acyl groups"/>
    <property type="evidence" value="ECO:0007669"/>
    <property type="project" value="InterPro"/>
</dbReference>
<dbReference type="RefSeq" id="WP_046905860.1">
    <property type="nucleotide sequence ID" value="NZ_BAAAXG010000011.1"/>
</dbReference>
<evidence type="ECO:0000259" key="1">
    <source>
        <dbReference type="PROSITE" id="PS51186"/>
    </source>
</evidence>
<reference evidence="2 3" key="1">
    <citation type="submission" date="2015-05" db="EMBL/GenBank/DDBJ databases">
        <title>Draft Genome assembly of Streptomyces showdoensis.</title>
        <authorList>
            <person name="Thapa K.K."/>
            <person name="Metsa-Ketela M."/>
        </authorList>
    </citation>
    <scope>NUCLEOTIDE SEQUENCE [LARGE SCALE GENOMIC DNA]</scope>
    <source>
        <strain evidence="2 3">ATCC 15227</strain>
    </source>
</reference>
<dbReference type="Proteomes" id="UP000265325">
    <property type="component" value="Unassembled WGS sequence"/>
</dbReference>
<name>A0A2P2GV74_STREW</name>
<dbReference type="AlphaFoldDB" id="A0A2P2GV74"/>
<dbReference type="InterPro" id="IPR016181">
    <property type="entry name" value="Acyl_CoA_acyltransferase"/>
</dbReference>
<evidence type="ECO:0000313" key="2">
    <source>
        <dbReference type="EMBL" id="KKZ75392.1"/>
    </source>
</evidence>
<dbReference type="SUPFAM" id="SSF55729">
    <property type="entry name" value="Acyl-CoA N-acyltransferases (Nat)"/>
    <property type="match status" value="1"/>
</dbReference>
<proteinExistence type="predicted"/>
<evidence type="ECO:0000313" key="3">
    <source>
        <dbReference type="Proteomes" id="UP000265325"/>
    </source>
</evidence>
<comment type="caution">
    <text evidence="2">The sequence shown here is derived from an EMBL/GenBank/DDBJ whole genome shotgun (WGS) entry which is preliminary data.</text>
</comment>
<dbReference type="Gene3D" id="3.40.630.30">
    <property type="match status" value="1"/>
</dbReference>
<dbReference type="EMBL" id="LAQS01000003">
    <property type="protein sequence ID" value="KKZ75392.1"/>
    <property type="molecule type" value="Genomic_DNA"/>
</dbReference>
<organism evidence="2 3">
    <name type="scientific">Streptomyces showdoensis</name>
    <dbReference type="NCBI Taxonomy" id="68268"/>
    <lineage>
        <taxon>Bacteria</taxon>
        <taxon>Bacillati</taxon>
        <taxon>Actinomycetota</taxon>
        <taxon>Actinomycetes</taxon>
        <taxon>Kitasatosporales</taxon>
        <taxon>Streptomycetaceae</taxon>
        <taxon>Streptomyces</taxon>
    </lineage>
</organism>
<dbReference type="CDD" id="cd04301">
    <property type="entry name" value="NAT_SF"/>
    <property type="match status" value="1"/>
</dbReference>
<keyword evidence="2" id="KW-0808">Transferase</keyword>
<sequence>MDITALRTLYDRQRRIGARPDGPGCRVEREGLVVRHAGPEYAWNGVLWSGLGPKDADAAIAAQIGHFRAAGHSFEWTVYGHDGPADLADRLLAAGFTAEESETLMVAEAASLPASVDLPDGVELHSVTDEAGVRMMAEVHEKAFGTDSSRYVSRMLDQLAAAPDSVAAVVALADGVPVSSGRLDLPEDCDFAGLYGGGTVAEWRGKGLYRALVFHRARTAIARGYRYVQVDAAPTSRPILKRLGFAELTTMTPYVYEL</sequence>
<protein>
    <submittedName>
        <fullName evidence="2">GCN5 family acetyltransferase</fullName>
    </submittedName>
</protein>
<gene>
    <name evidence="2" type="ORF">VO63_02845</name>
</gene>
<dbReference type="InterPro" id="IPR000182">
    <property type="entry name" value="GNAT_dom"/>
</dbReference>